<dbReference type="OrthoDB" id="9976767at2"/>
<comment type="caution">
    <text evidence="1">The sequence shown here is derived from an EMBL/GenBank/DDBJ whole genome shotgun (WGS) entry which is preliminary data.</text>
</comment>
<dbReference type="Pfam" id="PF07963">
    <property type="entry name" value="N_methyl"/>
    <property type="match status" value="1"/>
</dbReference>
<reference evidence="2" key="1">
    <citation type="journal article" date="2018" name="Front. Microbiol.">
        <title>Genome-Based Analysis Reveals the Taxonomy and Diversity of the Family Idiomarinaceae.</title>
        <authorList>
            <person name="Liu Y."/>
            <person name="Lai Q."/>
            <person name="Shao Z."/>
        </authorList>
    </citation>
    <scope>NUCLEOTIDE SEQUENCE [LARGE SCALE GENOMIC DNA]</scope>
    <source>
        <strain evidence="2">R22</strain>
    </source>
</reference>
<dbReference type="Proteomes" id="UP000288058">
    <property type="component" value="Unassembled WGS sequence"/>
</dbReference>
<sequence length="114" mass="12688">MNWHKNKGFSLIEVLAGAALVSVWSVTSLQLLQTSLSAIERASQKAQAAELMMTYTSDAQRAWSQENGLPSVVEVDSFLIESELIPMDQFTATAEVTVSWGNESKLRQQLWLSR</sequence>
<protein>
    <submittedName>
        <fullName evidence="1">Type II secretion pathway-like protein</fullName>
    </submittedName>
</protein>
<dbReference type="NCBIfam" id="TIGR02532">
    <property type="entry name" value="IV_pilin_GFxxxE"/>
    <property type="match status" value="1"/>
</dbReference>
<dbReference type="PROSITE" id="PS00409">
    <property type="entry name" value="PROKAR_NTER_METHYL"/>
    <property type="match status" value="1"/>
</dbReference>
<evidence type="ECO:0000313" key="2">
    <source>
        <dbReference type="Proteomes" id="UP000288058"/>
    </source>
</evidence>
<dbReference type="RefSeq" id="WP_126782662.1">
    <property type="nucleotide sequence ID" value="NZ_PIQC01000007.1"/>
</dbReference>
<evidence type="ECO:0000313" key="1">
    <source>
        <dbReference type="EMBL" id="RUO67172.1"/>
    </source>
</evidence>
<name>A0A432YV34_9GAMM</name>
<keyword evidence="2" id="KW-1185">Reference proteome</keyword>
<organism evidence="1 2">
    <name type="scientific">Idiomarina ramblicola</name>
    <dbReference type="NCBI Taxonomy" id="263724"/>
    <lineage>
        <taxon>Bacteria</taxon>
        <taxon>Pseudomonadati</taxon>
        <taxon>Pseudomonadota</taxon>
        <taxon>Gammaproteobacteria</taxon>
        <taxon>Alteromonadales</taxon>
        <taxon>Idiomarinaceae</taxon>
        <taxon>Idiomarina</taxon>
    </lineage>
</organism>
<gene>
    <name evidence="1" type="ORF">CWI78_09980</name>
</gene>
<dbReference type="InterPro" id="IPR012902">
    <property type="entry name" value="N_methyl_site"/>
</dbReference>
<dbReference type="EMBL" id="PIQC01000007">
    <property type="protein sequence ID" value="RUO67172.1"/>
    <property type="molecule type" value="Genomic_DNA"/>
</dbReference>
<proteinExistence type="predicted"/>
<accession>A0A432YV34</accession>
<dbReference type="AlphaFoldDB" id="A0A432YV34"/>